<gene>
    <name evidence="7" type="ORF">OG579_04465</name>
</gene>
<dbReference type="Proteomes" id="UP001432128">
    <property type="component" value="Chromosome"/>
</dbReference>
<evidence type="ECO:0000259" key="6">
    <source>
        <dbReference type="PROSITE" id="PS51935"/>
    </source>
</evidence>
<dbReference type="Gene3D" id="3.90.1720.10">
    <property type="entry name" value="endopeptidase domain like (from Nostoc punctiforme)"/>
    <property type="match status" value="1"/>
</dbReference>
<dbReference type="KEGG" id="whr:OG579_04465"/>
<proteinExistence type="inferred from homology"/>
<accession>A0AAU4K4W3</accession>
<dbReference type="InterPro" id="IPR000064">
    <property type="entry name" value="NLP_P60_dom"/>
</dbReference>
<sequence length="197" mass="20357">MAKHRLEQPSTGLKTARGAVIAGSITLGTVAMGAGPALAAPVTVPGIGTFEIPGITENQIPPQFKAKPKPNGPESSPDLFGRNGALGQRAASAALTRIGSPYVYGAAGPRAFDCSGLVYWSFKQAGKTIPRDSYGQLGGGRPVSESDLRPGDVVIFNGGSHAGLYIGNGMIVHSSTEGVPVQKASLKSMDFYAARRY</sequence>
<dbReference type="SUPFAM" id="SSF54001">
    <property type="entry name" value="Cysteine proteinases"/>
    <property type="match status" value="1"/>
</dbReference>
<evidence type="ECO:0000313" key="7">
    <source>
        <dbReference type="EMBL" id="WUM21069.1"/>
    </source>
</evidence>
<keyword evidence="4" id="KW-0788">Thiol protease</keyword>
<evidence type="ECO:0000256" key="1">
    <source>
        <dbReference type="ARBA" id="ARBA00007074"/>
    </source>
</evidence>
<dbReference type="InterPro" id="IPR051794">
    <property type="entry name" value="PG_Endopeptidase_C40"/>
</dbReference>
<organism evidence="7 8">
    <name type="scientific">Williamsia herbipolensis</name>
    <dbReference type="NCBI Taxonomy" id="1603258"/>
    <lineage>
        <taxon>Bacteria</taxon>
        <taxon>Bacillati</taxon>
        <taxon>Actinomycetota</taxon>
        <taxon>Actinomycetes</taxon>
        <taxon>Mycobacteriales</taxon>
        <taxon>Nocardiaceae</taxon>
        <taxon>Williamsia</taxon>
    </lineage>
</organism>
<dbReference type="GO" id="GO:0008234">
    <property type="term" value="F:cysteine-type peptidase activity"/>
    <property type="evidence" value="ECO:0007669"/>
    <property type="project" value="UniProtKB-KW"/>
</dbReference>
<evidence type="ECO:0000256" key="2">
    <source>
        <dbReference type="ARBA" id="ARBA00022670"/>
    </source>
</evidence>
<feature type="domain" description="NlpC/P60" evidence="6">
    <location>
        <begin position="84"/>
        <end position="197"/>
    </location>
</feature>
<dbReference type="PANTHER" id="PTHR47359:SF3">
    <property type="entry name" value="NLP_P60 DOMAIN-CONTAINING PROTEIN-RELATED"/>
    <property type="match status" value="1"/>
</dbReference>
<evidence type="ECO:0000256" key="3">
    <source>
        <dbReference type="ARBA" id="ARBA00022801"/>
    </source>
</evidence>
<keyword evidence="2" id="KW-0645">Protease</keyword>
<protein>
    <submittedName>
        <fullName evidence="7">NlpC/P60 family protein</fullName>
    </submittedName>
</protein>
<dbReference type="Pfam" id="PF00877">
    <property type="entry name" value="NLPC_P60"/>
    <property type="match status" value="1"/>
</dbReference>
<name>A0AAU4K4W3_9NOCA</name>
<dbReference type="RefSeq" id="WP_045823101.1">
    <property type="nucleotide sequence ID" value="NZ_CP108021.1"/>
</dbReference>
<dbReference type="PROSITE" id="PS51935">
    <property type="entry name" value="NLPC_P60"/>
    <property type="match status" value="1"/>
</dbReference>
<comment type="similarity">
    <text evidence="1">Belongs to the peptidase C40 family.</text>
</comment>
<evidence type="ECO:0000313" key="8">
    <source>
        <dbReference type="Proteomes" id="UP001432128"/>
    </source>
</evidence>
<dbReference type="InterPro" id="IPR038765">
    <property type="entry name" value="Papain-like_cys_pep_sf"/>
</dbReference>
<dbReference type="AlphaFoldDB" id="A0AAU4K4W3"/>
<reference evidence="7 8" key="1">
    <citation type="submission" date="2022-10" db="EMBL/GenBank/DDBJ databases">
        <title>The complete genomes of actinobacterial strains from the NBC collection.</title>
        <authorList>
            <person name="Joergensen T.S."/>
            <person name="Alvarez Arevalo M."/>
            <person name="Sterndorff E.B."/>
            <person name="Faurdal D."/>
            <person name="Vuksanovic O."/>
            <person name="Mourched A.-S."/>
            <person name="Charusanti P."/>
            <person name="Shaw S."/>
            <person name="Blin K."/>
            <person name="Weber T."/>
        </authorList>
    </citation>
    <scope>NUCLEOTIDE SEQUENCE [LARGE SCALE GENOMIC DNA]</scope>
    <source>
        <strain evidence="7 8">NBC_00319</strain>
    </source>
</reference>
<keyword evidence="3" id="KW-0378">Hydrolase</keyword>
<evidence type="ECO:0000256" key="5">
    <source>
        <dbReference type="SAM" id="MobiDB-lite"/>
    </source>
</evidence>
<dbReference type="GO" id="GO:0006508">
    <property type="term" value="P:proteolysis"/>
    <property type="evidence" value="ECO:0007669"/>
    <property type="project" value="UniProtKB-KW"/>
</dbReference>
<keyword evidence="8" id="KW-1185">Reference proteome</keyword>
<dbReference type="EMBL" id="CP108021">
    <property type="protein sequence ID" value="WUM21069.1"/>
    <property type="molecule type" value="Genomic_DNA"/>
</dbReference>
<evidence type="ECO:0000256" key="4">
    <source>
        <dbReference type="ARBA" id="ARBA00022807"/>
    </source>
</evidence>
<dbReference type="PANTHER" id="PTHR47359">
    <property type="entry name" value="PEPTIDOGLYCAN DL-ENDOPEPTIDASE CWLO"/>
    <property type="match status" value="1"/>
</dbReference>
<feature type="region of interest" description="Disordered" evidence="5">
    <location>
        <begin position="58"/>
        <end position="83"/>
    </location>
</feature>